<dbReference type="PANTHER" id="PTHR48098">
    <property type="entry name" value="ENTEROCHELIN ESTERASE-RELATED"/>
    <property type="match status" value="1"/>
</dbReference>
<dbReference type="Gene3D" id="3.40.50.1820">
    <property type="entry name" value="alpha/beta hydrolase"/>
    <property type="match status" value="1"/>
</dbReference>
<keyword evidence="2" id="KW-1185">Reference proteome</keyword>
<dbReference type="SUPFAM" id="SSF53474">
    <property type="entry name" value="alpha/beta-Hydrolases"/>
    <property type="match status" value="1"/>
</dbReference>
<evidence type="ECO:0000313" key="1">
    <source>
        <dbReference type="EMBL" id="MDT0557262.1"/>
    </source>
</evidence>
<name>A0ABU2YGV1_9FLAO</name>
<reference evidence="1 2" key="1">
    <citation type="submission" date="2023-09" db="EMBL/GenBank/DDBJ databases">
        <authorList>
            <person name="Rey-Velasco X."/>
        </authorList>
    </citation>
    <scope>NUCLEOTIDE SEQUENCE [LARGE SCALE GENOMIC DNA]</scope>
    <source>
        <strain evidence="1 2">W332</strain>
    </source>
</reference>
<dbReference type="InterPro" id="IPR029058">
    <property type="entry name" value="AB_hydrolase_fold"/>
</dbReference>
<dbReference type="InterPro" id="IPR011990">
    <property type="entry name" value="TPR-like_helical_dom_sf"/>
</dbReference>
<dbReference type="Gene3D" id="1.25.40.10">
    <property type="entry name" value="Tetratricopeptide repeat domain"/>
    <property type="match status" value="1"/>
</dbReference>
<organism evidence="1 2">
    <name type="scientific">Microcosmobacter mediterraneus</name>
    <dbReference type="NCBI Taxonomy" id="3075607"/>
    <lineage>
        <taxon>Bacteria</taxon>
        <taxon>Pseudomonadati</taxon>
        <taxon>Bacteroidota</taxon>
        <taxon>Flavobacteriia</taxon>
        <taxon>Flavobacteriales</taxon>
        <taxon>Flavobacteriaceae</taxon>
        <taxon>Microcosmobacter</taxon>
    </lineage>
</organism>
<evidence type="ECO:0000313" key="2">
    <source>
        <dbReference type="Proteomes" id="UP001259492"/>
    </source>
</evidence>
<dbReference type="InterPro" id="IPR050583">
    <property type="entry name" value="Mycobacterial_A85_antigen"/>
</dbReference>
<dbReference type="SUPFAM" id="SSF48452">
    <property type="entry name" value="TPR-like"/>
    <property type="match status" value="1"/>
</dbReference>
<keyword evidence="1" id="KW-0378">Hydrolase</keyword>
<dbReference type="RefSeq" id="WP_311426033.1">
    <property type="nucleotide sequence ID" value="NZ_JAVRIA010000001.1"/>
</dbReference>
<gene>
    <name evidence="1" type="ORF">RM697_01300</name>
</gene>
<comment type="caution">
    <text evidence="1">The sequence shown here is derived from an EMBL/GenBank/DDBJ whole genome shotgun (WGS) entry which is preliminary data.</text>
</comment>
<proteinExistence type="predicted"/>
<dbReference type="InterPro" id="IPR000801">
    <property type="entry name" value="Esterase-like"/>
</dbReference>
<dbReference type="EMBL" id="JAVRIA010000001">
    <property type="protein sequence ID" value="MDT0557262.1"/>
    <property type="molecule type" value="Genomic_DNA"/>
</dbReference>
<accession>A0ABU2YGV1</accession>
<sequence length="389" mass="44869">MKRLFFLFILSALFCFEIGEAQQQNNIEHSLQSSVFNKERRVRVHLPDRYFRDSTTTYPVVYVLDAQSNSFWNIAKGNIGYLANNYAIMPMIVVGIVSDNRGSDFNPPATNLQNHFRNEVFPLIEKNYRTDGYRAIIGHSWGGAFVGTTLFSENNDLFDGYIGISPSFGDEDNIIIKDAARMLKNGESFKKYLYFSNGDVGRREKEFEGYVKDIDSLLKVYPNKTLVYQPRLIERVDHWQIVGPSFCDGLISLSRNYFADQKVMEDLAKNTELDLKTQIKNFNATTKEKFGYVHKASSGYLNFVANDFRDMDDYKTALVIYGLALEKSPKDVKVYVNMFDLYDKMGDHKTAKPMLVSTIALLKEQKENVSEAYYRDVLKWLQEKLEGYN</sequence>
<dbReference type="GO" id="GO:0016787">
    <property type="term" value="F:hydrolase activity"/>
    <property type="evidence" value="ECO:0007669"/>
    <property type="project" value="UniProtKB-KW"/>
</dbReference>
<dbReference type="Pfam" id="PF00756">
    <property type="entry name" value="Esterase"/>
    <property type="match status" value="1"/>
</dbReference>
<protein>
    <submittedName>
        <fullName evidence="1">Alpha/beta hydrolase-fold protein</fullName>
    </submittedName>
</protein>
<dbReference type="PANTHER" id="PTHR48098:SF6">
    <property type="entry name" value="FERRI-BACILLIBACTIN ESTERASE BESA"/>
    <property type="match status" value="1"/>
</dbReference>
<dbReference type="Proteomes" id="UP001259492">
    <property type="component" value="Unassembled WGS sequence"/>
</dbReference>